<dbReference type="PANTHER" id="PTHR21310">
    <property type="entry name" value="AMINOGLYCOSIDE PHOSPHOTRANSFERASE-RELATED-RELATED"/>
    <property type="match status" value="1"/>
</dbReference>
<dbReference type="Gene3D" id="3.90.1200.10">
    <property type="match status" value="1"/>
</dbReference>
<dbReference type="OrthoDB" id="9797603at2"/>
<dbReference type="STRING" id="979556.MTES_1549"/>
<dbReference type="AlphaFoldDB" id="E8N9P4"/>
<gene>
    <name evidence="2" type="ordered locus">MTES_1549</name>
</gene>
<dbReference type="Proteomes" id="UP000008975">
    <property type="component" value="Chromosome"/>
</dbReference>
<dbReference type="EMBL" id="AP012052">
    <property type="protein sequence ID" value="BAJ74513.1"/>
    <property type="molecule type" value="Genomic_DNA"/>
</dbReference>
<dbReference type="Pfam" id="PF01636">
    <property type="entry name" value="APH"/>
    <property type="match status" value="1"/>
</dbReference>
<evidence type="ECO:0000259" key="1">
    <source>
        <dbReference type="Pfam" id="PF01636"/>
    </source>
</evidence>
<name>E8N9P4_MICTS</name>
<dbReference type="eggNOG" id="COG3173">
    <property type="taxonomic scope" value="Bacteria"/>
</dbReference>
<dbReference type="SUPFAM" id="SSF56112">
    <property type="entry name" value="Protein kinase-like (PK-like)"/>
    <property type="match status" value="1"/>
</dbReference>
<proteinExistence type="predicted"/>
<reference key="2">
    <citation type="submission" date="2011-02" db="EMBL/GenBank/DDBJ databases">
        <title>Genome sequence of Microbacterium testaceum StLB037.</title>
        <authorList>
            <person name="Morohoshi T."/>
            <person name="Wang W.Z."/>
            <person name="Someya N."/>
            <person name="Ikeda T."/>
        </authorList>
    </citation>
    <scope>NUCLEOTIDE SEQUENCE</scope>
    <source>
        <strain>StLB037</strain>
    </source>
</reference>
<dbReference type="HOGENOM" id="CLU_076583_0_0_11"/>
<protein>
    <submittedName>
        <fullName evidence="2">Predicted aminoglycoside phosphotransferase</fullName>
    </submittedName>
</protein>
<reference evidence="2 3" key="1">
    <citation type="journal article" date="2011" name="J. Bacteriol.">
        <title>Genome sequence of Microbacterium testaceum StLB037, an N-acylhomoserine lactone-degrading bacterium isolated from potato leaves.</title>
        <authorList>
            <person name="Morohoshi T."/>
            <person name="Wang W.-Z."/>
            <person name="Someya N."/>
            <person name="Ikeda T."/>
        </authorList>
    </citation>
    <scope>NUCLEOTIDE SEQUENCE [LARGE SCALE GENOMIC DNA]</scope>
    <source>
        <strain evidence="2 3">StLB037</strain>
    </source>
</reference>
<organism evidence="2 3">
    <name type="scientific">Microbacterium testaceum (strain StLB037)</name>
    <dbReference type="NCBI Taxonomy" id="979556"/>
    <lineage>
        <taxon>Bacteria</taxon>
        <taxon>Bacillati</taxon>
        <taxon>Actinomycetota</taxon>
        <taxon>Actinomycetes</taxon>
        <taxon>Micrococcales</taxon>
        <taxon>Microbacteriaceae</taxon>
        <taxon>Microbacterium</taxon>
    </lineage>
</organism>
<dbReference type="RefSeq" id="WP_013584638.1">
    <property type="nucleotide sequence ID" value="NC_015125.1"/>
</dbReference>
<sequence>MVETRYVTPDRPRAEALVAAALRAAGQPVVPGEWQWVEHGSANLVVLAGTAAVRVGRTASAAAESRRAQALIDALPDLPFAVPRALADPLSDGDMVAIVQRRLEGIPHPSGHGEATALERLLDALAAVPIDPHDPNLAIPHAFMGGGEWHPVIVEHAVPLLSPEVRDAARQAADALAGLDPAPYALVHGDLAGSNVLWRGGTVAGVIDWDLASAGDPAVDVAALAVWHGWEVIERVRPPEVVRRARVVAATHPLQVIAFSIVNERPEAEVLRAAAWATARLHSPDGMRRRTAHETGRETVR</sequence>
<accession>E8N9P4</accession>
<evidence type="ECO:0000313" key="3">
    <source>
        <dbReference type="Proteomes" id="UP000008975"/>
    </source>
</evidence>
<evidence type="ECO:0000313" key="2">
    <source>
        <dbReference type="EMBL" id="BAJ74513.1"/>
    </source>
</evidence>
<dbReference type="InterPro" id="IPR051678">
    <property type="entry name" value="AGP_Transferase"/>
</dbReference>
<dbReference type="InterPro" id="IPR011009">
    <property type="entry name" value="Kinase-like_dom_sf"/>
</dbReference>
<dbReference type="KEGG" id="mts:MTES_1549"/>
<feature type="domain" description="Aminoglycoside phosphotransferase" evidence="1">
    <location>
        <begin position="37"/>
        <end position="235"/>
    </location>
</feature>
<dbReference type="InterPro" id="IPR002575">
    <property type="entry name" value="Aminoglycoside_PTrfase"/>
</dbReference>